<dbReference type="Pfam" id="PF01925">
    <property type="entry name" value="TauE"/>
    <property type="match status" value="1"/>
</dbReference>
<keyword evidence="3 5" id="KW-1133">Transmembrane helix</keyword>
<feature type="transmembrane region" description="Helical" evidence="5">
    <location>
        <begin position="7"/>
        <end position="28"/>
    </location>
</feature>
<evidence type="ECO:0000256" key="1">
    <source>
        <dbReference type="ARBA" id="ARBA00004141"/>
    </source>
</evidence>
<keyword evidence="2 5" id="KW-0812">Transmembrane</keyword>
<feature type="transmembrane region" description="Helical" evidence="5">
    <location>
        <begin position="74"/>
        <end position="93"/>
    </location>
</feature>
<evidence type="ECO:0008006" key="7">
    <source>
        <dbReference type="Google" id="ProtNLM"/>
    </source>
</evidence>
<feature type="transmembrane region" description="Helical" evidence="5">
    <location>
        <begin position="167"/>
        <end position="191"/>
    </location>
</feature>
<feature type="transmembrane region" description="Helical" evidence="5">
    <location>
        <begin position="132"/>
        <end position="161"/>
    </location>
</feature>
<reference evidence="6" key="1">
    <citation type="submission" date="2018-05" db="EMBL/GenBank/DDBJ databases">
        <authorList>
            <person name="Lanie J.A."/>
            <person name="Ng W.-L."/>
            <person name="Kazmierczak K.M."/>
            <person name="Andrzejewski T.M."/>
            <person name="Davidsen T.M."/>
            <person name="Wayne K.J."/>
            <person name="Tettelin H."/>
            <person name="Glass J.I."/>
            <person name="Rusch D."/>
            <person name="Podicherti R."/>
            <person name="Tsui H.-C.T."/>
            <person name="Winkler M.E."/>
        </authorList>
    </citation>
    <scope>NUCLEOTIDE SEQUENCE</scope>
</reference>
<feature type="transmembrane region" description="Helical" evidence="5">
    <location>
        <begin position="99"/>
        <end position="120"/>
    </location>
</feature>
<dbReference type="PANTHER" id="PTHR43483">
    <property type="entry name" value="MEMBRANE TRANSPORTER PROTEIN HI_0806-RELATED"/>
    <property type="match status" value="1"/>
</dbReference>
<feature type="transmembrane region" description="Helical" evidence="5">
    <location>
        <begin position="236"/>
        <end position="253"/>
    </location>
</feature>
<dbReference type="GO" id="GO:0016020">
    <property type="term" value="C:membrane"/>
    <property type="evidence" value="ECO:0007669"/>
    <property type="project" value="UniProtKB-SubCell"/>
</dbReference>
<comment type="subcellular location">
    <subcellularLocation>
        <location evidence="1">Membrane</location>
        <topology evidence="1">Multi-pass membrane protein</topology>
    </subcellularLocation>
</comment>
<feature type="transmembrane region" description="Helical" evidence="5">
    <location>
        <begin position="40"/>
        <end position="62"/>
    </location>
</feature>
<dbReference type="InterPro" id="IPR002781">
    <property type="entry name" value="TM_pro_TauE-like"/>
</dbReference>
<evidence type="ECO:0000256" key="5">
    <source>
        <dbReference type="SAM" id="Phobius"/>
    </source>
</evidence>
<organism evidence="6">
    <name type="scientific">marine metagenome</name>
    <dbReference type="NCBI Taxonomy" id="408172"/>
    <lineage>
        <taxon>unclassified sequences</taxon>
        <taxon>metagenomes</taxon>
        <taxon>ecological metagenomes</taxon>
    </lineage>
</organism>
<evidence type="ECO:0000256" key="3">
    <source>
        <dbReference type="ARBA" id="ARBA00022989"/>
    </source>
</evidence>
<evidence type="ECO:0000256" key="2">
    <source>
        <dbReference type="ARBA" id="ARBA00022692"/>
    </source>
</evidence>
<protein>
    <recommendedName>
        <fullName evidence="7">Membrane transporter protein</fullName>
    </recommendedName>
</protein>
<name>A0A381U5Z9_9ZZZZ</name>
<accession>A0A381U5Z9</accession>
<keyword evidence="4 5" id="KW-0472">Membrane</keyword>
<feature type="non-terminal residue" evidence="6">
    <location>
        <position position="1"/>
    </location>
</feature>
<feature type="transmembrane region" description="Helical" evidence="5">
    <location>
        <begin position="203"/>
        <end position="224"/>
    </location>
</feature>
<dbReference type="PANTHER" id="PTHR43483:SF3">
    <property type="entry name" value="MEMBRANE TRANSPORTER PROTEIN HI_0806-RELATED"/>
    <property type="match status" value="1"/>
</dbReference>
<gene>
    <name evidence="6" type="ORF">METZ01_LOCUS76490</name>
</gene>
<dbReference type="EMBL" id="UINC01005802">
    <property type="protein sequence ID" value="SVA23636.1"/>
    <property type="molecule type" value="Genomic_DNA"/>
</dbReference>
<sequence length="255" mass="26655">VTGFLGGLLGIGGGVIVVPALIILFDVTDLFPLTQFPANTGTLLAVGTSLSTIIFTTASAAYSQIRRGMVEWLVVRRWVVFLSLGSLGSSYVASSLSDTFLKTFIAVLVLFVACVMLTSWKPSPSRDLPGRFLSALLASIGGMVAGIAGIGGANIVVPTLIYYNAPILRATATASAVGPAVALFGTIGYIYRGMEIEVPNAWGFIYLPATISIVIASVLVAPLGVRTAHKLPSAPLRKAFGVLMIVVALRVVWSI</sequence>
<evidence type="ECO:0000313" key="6">
    <source>
        <dbReference type="EMBL" id="SVA23636.1"/>
    </source>
</evidence>
<dbReference type="AlphaFoldDB" id="A0A381U5Z9"/>
<evidence type="ECO:0000256" key="4">
    <source>
        <dbReference type="ARBA" id="ARBA00023136"/>
    </source>
</evidence>
<proteinExistence type="predicted"/>